<evidence type="ECO:0000256" key="1">
    <source>
        <dbReference type="ARBA" id="ARBA00011073"/>
    </source>
</evidence>
<keyword evidence="4 5" id="KW-0720">Serine protease</keyword>
<dbReference type="PRINTS" id="PR00723">
    <property type="entry name" value="SUBTILISIN"/>
</dbReference>
<keyword evidence="6" id="KW-0472">Membrane</keyword>
<dbReference type="PANTHER" id="PTHR43806">
    <property type="entry name" value="PEPTIDASE S8"/>
    <property type="match status" value="1"/>
</dbReference>
<sequence length="385" mass="38898">MIGWKLAAGVLALTIAAPPVAAAGEAAGGTADCSPPRGTATIGESWAQRRLNLPEVWQLTRGAGVTVAIVDSGLDTGHPQLKRGIAEDVTGTGARDCFGHGTEVAGIVAAVPVRGVPFTGVAPEVKLISVKHTNDERGQVGMLAQAIVKAVQLGADVINVSVQASDQPDLRNAVAYALAKNVVVVAAAGNVNKDDGSPVAAYPATYPGVLSVGSAGPDGRRADSSNPITPIAVMAPGTGITSTLPGQVYKEDLEGTSFAAAYVTGVVALVRARYPELTNEEVGRRITLTADGGSGTGTGAGMVNPLLAVSAILPSETVALAPQEPAPLAPDAIRPAPEEDARSVSIATRVALFSLAAAVLITLGSITIPLGRRRGWRAGPMENGS</sequence>
<dbReference type="Pfam" id="PF00082">
    <property type="entry name" value="Peptidase_S8"/>
    <property type="match status" value="1"/>
</dbReference>
<dbReference type="InterPro" id="IPR022398">
    <property type="entry name" value="Peptidase_S8_His-AS"/>
</dbReference>
<dbReference type="RefSeq" id="WP_089208472.1">
    <property type="nucleotide sequence ID" value="NZ_FZOD01000016.1"/>
</dbReference>
<accession>A0A239HCV5</accession>
<feature type="signal peptide" evidence="7">
    <location>
        <begin position="1"/>
        <end position="22"/>
    </location>
</feature>
<dbReference type="PROSITE" id="PS00136">
    <property type="entry name" value="SUBTILASE_ASP"/>
    <property type="match status" value="1"/>
</dbReference>
<evidence type="ECO:0000256" key="4">
    <source>
        <dbReference type="ARBA" id="ARBA00022825"/>
    </source>
</evidence>
<dbReference type="PANTHER" id="PTHR43806:SF11">
    <property type="entry name" value="CEREVISIN-RELATED"/>
    <property type="match status" value="1"/>
</dbReference>
<keyword evidence="2 5" id="KW-0645">Protease</keyword>
<keyword evidence="10" id="KW-1185">Reference proteome</keyword>
<dbReference type="InterPro" id="IPR015500">
    <property type="entry name" value="Peptidase_S8_subtilisin-rel"/>
</dbReference>
<feature type="active site" description="Charge relay system" evidence="5">
    <location>
        <position position="71"/>
    </location>
</feature>
<gene>
    <name evidence="9" type="ORF">SAMN05216276_101664</name>
</gene>
<evidence type="ECO:0000256" key="2">
    <source>
        <dbReference type="ARBA" id="ARBA00022670"/>
    </source>
</evidence>
<dbReference type="InterPro" id="IPR000209">
    <property type="entry name" value="Peptidase_S8/S53_dom"/>
</dbReference>
<evidence type="ECO:0000256" key="6">
    <source>
        <dbReference type="SAM" id="Phobius"/>
    </source>
</evidence>
<name>A0A239HCV5_9ACTN</name>
<evidence type="ECO:0000256" key="5">
    <source>
        <dbReference type="PROSITE-ProRule" id="PRU01240"/>
    </source>
</evidence>
<feature type="chain" id="PRO_5012241099" evidence="7">
    <location>
        <begin position="23"/>
        <end position="385"/>
    </location>
</feature>
<feature type="domain" description="Peptidase S8/S53" evidence="8">
    <location>
        <begin position="62"/>
        <end position="292"/>
    </location>
</feature>
<dbReference type="GO" id="GO:0006508">
    <property type="term" value="P:proteolysis"/>
    <property type="evidence" value="ECO:0007669"/>
    <property type="project" value="UniProtKB-KW"/>
</dbReference>
<dbReference type="PROSITE" id="PS51892">
    <property type="entry name" value="SUBTILASE"/>
    <property type="match status" value="1"/>
</dbReference>
<dbReference type="PROSITE" id="PS00137">
    <property type="entry name" value="SUBTILASE_HIS"/>
    <property type="match status" value="1"/>
</dbReference>
<feature type="transmembrane region" description="Helical" evidence="6">
    <location>
        <begin position="350"/>
        <end position="371"/>
    </location>
</feature>
<dbReference type="Proteomes" id="UP000198282">
    <property type="component" value="Unassembled WGS sequence"/>
</dbReference>
<evidence type="ECO:0000313" key="10">
    <source>
        <dbReference type="Proteomes" id="UP000198282"/>
    </source>
</evidence>
<keyword evidence="7" id="KW-0732">Signal</keyword>
<evidence type="ECO:0000259" key="8">
    <source>
        <dbReference type="Pfam" id="PF00082"/>
    </source>
</evidence>
<evidence type="ECO:0000313" key="9">
    <source>
        <dbReference type="EMBL" id="SNS79190.1"/>
    </source>
</evidence>
<feature type="active site" description="Charge relay system" evidence="5">
    <location>
        <position position="257"/>
    </location>
</feature>
<evidence type="ECO:0000256" key="3">
    <source>
        <dbReference type="ARBA" id="ARBA00022801"/>
    </source>
</evidence>
<keyword evidence="3 5" id="KW-0378">Hydrolase</keyword>
<reference evidence="9 10" key="1">
    <citation type="submission" date="2017-06" db="EMBL/GenBank/DDBJ databases">
        <authorList>
            <person name="Kim H.J."/>
            <person name="Triplett B.A."/>
        </authorList>
    </citation>
    <scope>NUCLEOTIDE SEQUENCE [LARGE SCALE GENOMIC DNA]</scope>
    <source>
        <strain evidence="9 10">CGMCC 4.2132</strain>
    </source>
</reference>
<feature type="active site" description="Charge relay system" evidence="5">
    <location>
        <position position="100"/>
    </location>
</feature>
<evidence type="ECO:0000256" key="7">
    <source>
        <dbReference type="SAM" id="SignalP"/>
    </source>
</evidence>
<keyword evidence="6" id="KW-1133">Transmembrane helix</keyword>
<protein>
    <submittedName>
        <fullName evidence="9">Type VII secretion-associated serine protease mycosin</fullName>
    </submittedName>
</protein>
<proteinExistence type="inferred from homology"/>
<dbReference type="EMBL" id="FZOD01000016">
    <property type="protein sequence ID" value="SNS79190.1"/>
    <property type="molecule type" value="Genomic_DNA"/>
</dbReference>
<dbReference type="InterPro" id="IPR050131">
    <property type="entry name" value="Peptidase_S8_subtilisin-like"/>
</dbReference>
<organism evidence="9 10">
    <name type="scientific">Streptosporangium subroseum</name>
    <dbReference type="NCBI Taxonomy" id="106412"/>
    <lineage>
        <taxon>Bacteria</taxon>
        <taxon>Bacillati</taxon>
        <taxon>Actinomycetota</taxon>
        <taxon>Actinomycetes</taxon>
        <taxon>Streptosporangiales</taxon>
        <taxon>Streptosporangiaceae</taxon>
        <taxon>Streptosporangium</taxon>
    </lineage>
</organism>
<dbReference type="GO" id="GO:0004252">
    <property type="term" value="F:serine-type endopeptidase activity"/>
    <property type="evidence" value="ECO:0007669"/>
    <property type="project" value="UniProtKB-UniRule"/>
</dbReference>
<dbReference type="InterPro" id="IPR023827">
    <property type="entry name" value="Peptidase_S8_Asp-AS"/>
</dbReference>
<dbReference type="OrthoDB" id="3530033at2"/>
<dbReference type="InterPro" id="IPR036852">
    <property type="entry name" value="Peptidase_S8/S53_dom_sf"/>
</dbReference>
<dbReference type="SUPFAM" id="SSF52743">
    <property type="entry name" value="Subtilisin-like"/>
    <property type="match status" value="1"/>
</dbReference>
<dbReference type="AlphaFoldDB" id="A0A239HCV5"/>
<keyword evidence="6" id="KW-0812">Transmembrane</keyword>
<comment type="similarity">
    <text evidence="1 5">Belongs to the peptidase S8 family.</text>
</comment>
<dbReference type="Gene3D" id="3.40.50.200">
    <property type="entry name" value="Peptidase S8/S53 domain"/>
    <property type="match status" value="1"/>
</dbReference>